<dbReference type="Gene3D" id="3.40.190.10">
    <property type="entry name" value="Periplasmic binding protein-like II"/>
    <property type="match status" value="2"/>
</dbReference>
<keyword evidence="3 4" id="KW-0732">Signal</keyword>
<evidence type="ECO:0000256" key="1">
    <source>
        <dbReference type="ARBA" id="ARBA00004418"/>
    </source>
</evidence>
<dbReference type="PANTHER" id="PTHR30024:SF47">
    <property type="entry name" value="TAURINE-BINDING PERIPLASMIC PROTEIN"/>
    <property type="match status" value="1"/>
</dbReference>
<reference evidence="7" key="1">
    <citation type="journal article" date="2019" name="Int. J. Syst. Evol. Microbiol.">
        <title>The Global Catalogue of Microorganisms (GCM) 10K type strain sequencing project: providing services to taxonomists for standard genome sequencing and annotation.</title>
        <authorList>
            <consortium name="The Broad Institute Genomics Platform"/>
            <consortium name="The Broad Institute Genome Sequencing Center for Infectious Disease"/>
            <person name="Wu L."/>
            <person name="Ma J."/>
        </authorList>
    </citation>
    <scope>NUCLEOTIDE SEQUENCE [LARGE SCALE GENOMIC DNA]</scope>
    <source>
        <strain evidence="7">ZS-35-S2</strain>
    </source>
</reference>
<evidence type="ECO:0000256" key="2">
    <source>
        <dbReference type="ARBA" id="ARBA00010742"/>
    </source>
</evidence>
<proteinExistence type="inferred from homology"/>
<dbReference type="PANTHER" id="PTHR30024">
    <property type="entry name" value="ALIPHATIC SULFONATES-BINDING PROTEIN-RELATED"/>
    <property type="match status" value="1"/>
</dbReference>
<dbReference type="SUPFAM" id="SSF53850">
    <property type="entry name" value="Periplasmic binding protein-like II"/>
    <property type="match status" value="1"/>
</dbReference>
<keyword evidence="7" id="KW-1185">Reference proteome</keyword>
<comment type="caution">
    <text evidence="6">The sequence shown here is derived from an EMBL/GenBank/DDBJ whole genome shotgun (WGS) entry which is preliminary data.</text>
</comment>
<dbReference type="RefSeq" id="WP_377419671.1">
    <property type="nucleotide sequence ID" value="NZ_JBHSPR010000007.1"/>
</dbReference>
<evidence type="ECO:0000313" key="6">
    <source>
        <dbReference type="EMBL" id="MFC6016371.1"/>
    </source>
</evidence>
<dbReference type="Pfam" id="PF09084">
    <property type="entry name" value="NMT1"/>
    <property type="match status" value="1"/>
</dbReference>
<comment type="similarity">
    <text evidence="2">Belongs to the bacterial solute-binding protein SsuA/TauA family.</text>
</comment>
<dbReference type="EMBL" id="JBHSPR010000007">
    <property type="protein sequence ID" value="MFC6016371.1"/>
    <property type="molecule type" value="Genomic_DNA"/>
</dbReference>
<accession>A0ABW1K3S6</accession>
<evidence type="ECO:0000313" key="7">
    <source>
        <dbReference type="Proteomes" id="UP001596203"/>
    </source>
</evidence>
<comment type="subcellular location">
    <subcellularLocation>
        <location evidence="1">Periplasm</location>
    </subcellularLocation>
</comment>
<feature type="chain" id="PRO_5047029284" evidence="4">
    <location>
        <begin position="21"/>
        <end position="362"/>
    </location>
</feature>
<name>A0ABW1K3S6_9ACTN</name>
<sequence length="362" mass="39124">MHRTRLTRLAAASSVLFLLAACGGGGDDNTGNTTSRDVPAAAEDVDGNIDKSKVKKELVVGVDNPYYLFHEDILVAQEKGYLRDVGIEKVDIKTIEDPLPALIGGSLDLALYDADTSIAAAKKSNTGVRFLSVYLGGEANVLGVRKGINSAADLKGKTITGGQFNSRNDAILRELLTKNGVDPAKDVKIVSTGGQSNERLQSVIAGTVDGASVQLRHRGLLEKAGGRFLFEETRRVPQNGWAANKLLTESPETVTAFLAATLKARQFITEQTNKDAVLDLMRKQGFEIPTDFADAYSAENAPTYHVVDGGFDPADMDKFIADQISFKSVPEGTDWREYTYLLPLWRAQKNLGLPLRPTPGNV</sequence>
<evidence type="ECO:0000259" key="5">
    <source>
        <dbReference type="Pfam" id="PF09084"/>
    </source>
</evidence>
<evidence type="ECO:0000256" key="3">
    <source>
        <dbReference type="ARBA" id="ARBA00022729"/>
    </source>
</evidence>
<dbReference type="InterPro" id="IPR015168">
    <property type="entry name" value="SsuA/THI5"/>
</dbReference>
<feature type="domain" description="SsuA/THI5-like" evidence="5">
    <location>
        <begin position="70"/>
        <end position="271"/>
    </location>
</feature>
<organism evidence="6 7">
    <name type="scientific">Plantactinospora solaniradicis</name>
    <dbReference type="NCBI Taxonomy" id="1723736"/>
    <lineage>
        <taxon>Bacteria</taxon>
        <taxon>Bacillati</taxon>
        <taxon>Actinomycetota</taxon>
        <taxon>Actinomycetes</taxon>
        <taxon>Micromonosporales</taxon>
        <taxon>Micromonosporaceae</taxon>
        <taxon>Plantactinospora</taxon>
    </lineage>
</organism>
<evidence type="ECO:0000256" key="4">
    <source>
        <dbReference type="SAM" id="SignalP"/>
    </source>
</evidence>
<dbReference type="Proteomes" id="UP001596203">
    <property type="component" value="Unassembled WGS sequence"/>
</dbReference>
<protein>
    <submittedName>
        <fullName evidence="6">ABC transporter substrate-binding protein</fullName>
    </submittedName>
</protein>
<feature type="signal peptide" evidence="4">
    <location>
        <begin position="1"/>
        <end position="20"/>
    </location>
</feature>
<dbReference type="PROSITE" id="PS51257">
    <property type="entry name" value="PROKAR_LIPOPROTEIN"/>
    <property type="match status" value="1"/>
</dbReference>
<gene>
    <name evidence="6" type="ORF">ACFP2T_09185</name>
</gene>